<dbReference type="EMBL" id="CP051756">
    <property type="protein sequence ID" value="QPJ86661.1"/>
    <property type="molecule type" value="Genomic_DNA"/>
</dbReference>
<dbReference type="Proteomes" id="UP000594603">
    <property type="component" value="Plasmid p2"/>
</dbReference>
<keyword evidence="1" id="KW-0614">Plasmid</keyword>
<sequence>MKIINPIGREVQSNTGNQPKACMCNTNAAHASARGSGGCFTCGCHCGNDVTVTSGNSSTAFWTVRR</sequence>
<proteinExistence type="predicted"/>
<protein>
    <submittedName>
        <fullName evidence="1">Apre_1838 family putative sactipeptide bacteriocin</fullName>
    </submittedName>
</protein>
<evidence type="ECO:0000313" key="2">
    <source>
        <dbReference type="Proteomes" id="UP000594603"/>
    </source>
</evidence>
<reference evidence="1" key="1">
    <citation type="submission" date="2020-04" db="EMBL/GenBank/DDBJ databases">
        <title>A novel bacterium ('Candidatus Sarcina troglodytae' sp. nov.) linked to a protracted, uniformly lethal epizootic among sanctuary western chimpanzees (Pan troglodytes verus) in Sierra Leone.</title>
        <authorList>
            <person name="Owens L.A."/>
            <person name="Colitti B."/>
            <person name="Hirji I."/>
            <person name="Pizaro A."/>
            <person name="Jaffe J.E."/>
            <person name="Moittie S."/>
            <person name="Bishop-Lilly K.A."/>
            <person name="Estrella L.A."/>
            <person name="Voegtly L.J."/>
            <person name="Kuhn J.H."/>
            <person name="Suen G."/>
            <person name="Deblois C.L."/>
            <person name="Dunn C."/>
            <person name="Juan-Salles C."/>
            <person name="Goldberg T.L."/>
        </authorList>
    </citation>
    <scope>NUCLEOTIDE SEQUENCE</scope>
    <source>
        <strain evidence="1">JB2</strain>
    </source>
</reference>
<accession>A0ACD1BGQ6</accession>
<organism evidence="1 2">
    <name type="scientific">Candidatus Sarcina troglodytae</name>
    <dbReference type="NCBI Taxonomy" id="2726954"/>
    <lineage>
        <taxon>Bacteria</taxon>
        <taxon>Bacillati</taxon>
        <taxon>Bacillota</taxon>
        <taxon>Clostridia</taxon>
        <taxon>Eubacteriales</taxon>
        <taxon>Clostridiaceae</taxon>
        <taxon>Sarcina</taxon>
    </lineage>
</organism>
<keyword evidence="2" id="KW-1185">Reference proteome</keyword>
<geneLocation type="plasmid" evidence="1 2">
    <name>p2</name>
</geneLocation>
<name>A0ACD1BGQ6_9CLOT</name>
<gene>
    <name evidence="1" type="ORF">HH195_11855</name>
</gene>
<evidence type="ECO:0000313" key="1">
    <source>
        <dbReference type="EMBL" id="QPJ86661.1"/>
    </source>
</evidence>